<proteinExistence type="inferred from homology"/>
<dbReference type="GO" id="GO:0000421">
    <property type="term" value="C:autophagosome membrane"/>
    <property type="evidence" value="ECO:0007669"/>
    <property type="project" value="UniProtKB-SubCell"/>
</dbReference>
<evidence type="ECO:0000259" key="18">
    <source>
        <dbReference type="Pfam" id="PF18112"/>
    </source>
</evidence>
<keyword evidence="10" id="KW-0206">Cytoskeleton</keyword>
<evidence type="ECO:0000259" key="17">
    <source>
        <dbReference type="Pfam" id="PF17751"/>
    </source>
</evidence>
<evidence type="ECO:0000256" key="2">
    <source>
        <dbReference type="ARBA" id="ARBA00004556"/>
    </source>
</evidence>
<dbReference type="Pfam" id="PF18112">
    <property type="entry name" value="Zn-C2H2_12"/>
    <property type="match status" value="1"/>
</dbReference>
<dbReference type="Ensembl" id="ENSSPUT00000008906.1">
    <property type="protein sequence ID" value="ENSSPUP00000008349.1"/>
    <property type="gene ID" value="ENSSPUG00000006484.1"/>
</dbReference>
<evidence type="ECO:0000256" key="13">
    <source>
        <dbReference type="ARBA" id="ARBA00037963"/>
    </source>
</evidence>
<dbReference type="Gene3D" id="2.60.40.2840">
    <property type="match status" value="1"/>
</dbReference>
<keyword evidence="20" id="KW-1185">Reference proteome</keyword>
<dbReference type="GO" id="GO:0048471">
    <property type="term" value="C:perinuclear region of cytoplasm"/>
    <property type="evidence" value="ECO:0007669"/>
    <property type="project" value="UniProtKB-SubCell"/>
</dbReference>
<evidence type="ECO:0000256" key="5">
    <source>
        <dbReference type="ARBA" id="ARBA00022771"/>
    </source>
</evidence>
<keyword evidence="7" id="KW-0072">Autophagy</keyword>
<dbReference type="GeneTree" id="ENSGT00950000183025"/>
<keyword evidence="5" id="KW-0863">Zinc-finger</keyword>
<dbReference type="PANTHER" id="PTHR31915">
    <property type="entry name" value="SKICH DOMAIN-CONTAINING PROTEIN"/>
    <property type="match status" value="1"/>
</dbReference>
<feature type="domain" description="UBZ1-type" evidence="18">
    <location>
        <begin position="179"/>
        <end position="203"/>
    </location>
</feature>
<dbReference type="AlphaFoldDB" id="A0A8D0GQQ0"/>
<evidence type="ECO:0000256" key="15">
    <source>
        <dbReference type="ARBA" id="ARBA00041519"/>
    </source>
</evidence>
<comment type="similarity">
    <text evidence="13">Belongs to the CALCOCO family.</text>
</comment>
<reference evidence="19" key="1">
    <citation type="submission" date="2025-08" db="UniProtKB">
        <authorList>
            <consortium name="Ensembl"/>
        </authorList>
    </citation>
    <scope>IDENTIFICATION</scope>
</reference>
<dbReference type="InterPro" id="IPR051002">
    <property type="entry name" value="UBA_autophagy_assoc_protein"/>
</dbReference>
<evidence type="ECO:0000256" key="1">
    <source>
        <dbReference type="ARBA" id="ARBA00004245"/>
    </source>
</evidence>
<dbReference type="CDD" id="cd21969">
    <property type="entry name" value="Zn-C2H2_TAX1BP1_rpt1"/>
    <property type="match status" value="1"/>
</dbReference>
<organism evidence="19 20">
    <name type="scientific">Sphenodon punctatus</name>
    <name type="common">Tuatara</name>
    <name type="synonym">Hatteria punctata</name>
    <dbReference type="NCBI Taxonomy" id="8508"/>
    <lineage>
        <taxon>Eukaryota</taxon>
        <taxon>Metazoa</taxon>
        <taxon>Chordata</taxon>
        <taxon>Craniata</taxon>
        <taxon>Vertebrata</taxon>
        <taxon>Euteleostomi</taxon>
        <taxon>Lepidosauria</taxon>
        <taxon>Sphenodontia</taxon>
        <taxon>Sphenodontidae</taxon>
        <taxon>Sphenodon</taxon>
    </lineage>
</organism>
<keyword evidence="11" id="KW-0968">Cytoplasmic vesicle</keyword>
<dbReference type="Gene3D" id="6.20.250.40">
    <property type="match status" value="1"/>
</dbReference>
<evidence type="ECO:0000256" key="4">
    <source>
        <dbReference type="ARBA" id="ARBA00022723"/>
    </source>
</evidence>
<accession>A0A8D0GQQ0</accession>
<dbReference type="GO" id="GO:0098792">
    <property type="term" value="P:xenophagy"/>
    <property type="evidence" value="ECO:0007669"/>
    <property type="project" value="TreeGrafter"/>
</dbReference>
<sequence length="234" mass="27126">MNEALEEPPTSAILLESCHFSQVIFKNVEKFYVPGADVAFHYSLTEPITPTKKDWVGIFREMQSILESLQSSREKLEQEANLLNEENQHLKAQNECKEAELHQLKEEHQNVSSDKERLENKLRATLGHMDQIQAQILNQKKEMESLARGDHDKTTQLERLKEETRLLRTALVAQPSMMKCPLCNEVFPGNVETSQYEAHVRSHLLECPYCDETFEESNKQVYEDHLFCHGLDKL</sequence>
<evidence type="ECO:0000256" key="6">
    <source>
        <dbReference type="ARBA" id="ARBA00022833"/>
    </source>
</evidence>
<evidence type="ECO:0000313" key="19">
    <source>
        <dbReference type="Ensembl" id="ENSSPUP00000008349.1"/>
    </source>
</evidence>
<feature type="domain" description="SKICH" evidence="17">
    <location>
        <begin position="23"/>
        <end position="69"/>
    </location>
</feature>
<evidence type="ECO:0000256" key="14">
    <source>
        <dbReference type="ARBA" id="ARBA00040931"/>
    </source>
</evidence>
<keyword evidence="9" id="KW-0472">Membrane</keyword>
<evidence type="ECO:0000313" key="20">
    <source>
        <dbReference type="Proteomes" id="UP000694392"/>
    </source>
</evidence>
<dbReference type="CDD" id="cd21968">
    <property type="entry name" value="Zn-C2H2_CALCOCO2"/>
    <property type="match status" value="1"/>
</dbReference>
<keyword evidence="6" id="KW-0862">Zinc</keyword>
<dbReference type="GO" id="GO:0005856">
    <property type="term" value="C:cytoskeleton"/>
    <property type="evidence" value="ECO:0007669"/>
    <property type="project" value="UniProtKB-SubCell"/>
</dbReference>
<keyword evidence="4" id="KW-0479">Metal-binding</keyword>
<evidence type="ECO:0000256" key="3">
    <source>
        <dbReference type="ARBA" id="ARBA00022490"/>
    </source>
</evidence>
<dbReference type="GO" id="GO:0008270">
    <property type="term" value="F:zinc ion binding"/>
    <property type="evidence" value="ECO:0007669"/>
    <property type="project" value="UniProtKB-KW"/>
</dbReference>
<dbReference type="Proteomes" id="UP000694392">
    <property type="component" value="Unplaced"/>
</dbReference>
<feature type="coiled-coil region" evidence="16">
    <location>
        <begin position="59"/>
        <end position="149"/>
    </location>
</feature>
<evidence type="ECO:0000256" key="7">
    <source>
        <dbReference type="ARBA" id="ARBA00023006"/>
    </source>
</evidence>
<dbReference type="InterPro" id="IPR041611">
    <property type="entry name" value="SKICH"/>
</dbReference>
<evidence type="ECO:0000256" key="12">
    <source>
        <dbReference type="ARBA" id="ARBA00037854"/>
    </source>
</evidence>
<dbReference type="InterPro" id="IPR041641">
    <property type="entry name" value="CALCOCO1/2_Zn_UBZ1"/>
</dbReference>
<protein>
    <recommendedName>
        <fullName evidence="14">Calcium-binding and coiled-coil domain-containing protein 2</fullName>
    </recommendedName>
    <alternativeName>
        <fullName evidence="15">Nuclear domain 10 protein NDP52</fullName>
    </alternativeName>
</protein>
<dbReference type="GO" id="GO:1901098">
    <property type="term" value="P:positive regulation of autophagosome maturation"/>
    <property type="evidence" value="ECO:0007669"/>
    <property type="project" value="TreeGrafter"/>
</dbReference>
<dbReference type="GO" id="GO:0016605">
    <property type="term" value="C:PML body"/>
    <property type="evidence" value="ECO:0007669"/>
    <property type="project" value="TreeGrafter"/>
</dbReference>
<dbReference type="PANTHER" id="PTHR31915:SF4">
    <property type="entry name" value="CALCIUM-BINDING AND COILED-COIL DOMAIN-CONTAINING PROTEIN 2"/>
    <property type="match status" value="1"/>
</dbReference>
<dbReference type="Pfam" id="PF17751">
    <property type="entry name" value="SKICH"/>
    <property type="match status" value="1"/>
</dbReference>
<evidence type="ECO:0000256" key="11">
    <source>
        <dbReference type="ARBA" id="ARBA00023329"/>
    </source>
</evidence>
<reference evidence="19" key="2">
    <citation type="submission" date="2025-09" db="UniProtKB">
        <authorList>
            <consortium name="Ensembl"/>
        </authorList>
    </citation>
    <scope>IDENTIFICATION</scope>
</reference>
<keyword evidence="3" id="KW-0963">Cytoplasm</keyword>
<evidence type="ECO:0000256" key="9">
    <source>
        <dbReference type="ARBA" id="ARBA00023136"/>
    </source>
</evidence>
<name>A0A8D0GQQ0_SPHPU</name>
<evidence type="ECO:0000256" key="16">
    <source>
        <dbReference type="SAM" id="Coils"/>
    </source>
</evidence>
<evidence type="ECO:0000256" key="8">
    <source>
        <dbReference type="ARBA" id="ARBA00023054"/>
    </source>
</evidence>
<comment type="subcellular location">
    <subcellularLocation>
        <location evidence="1">Cytoplasm</location>
        <location evidence="1">Cytoskeleton</location>
    </subcellularLocation>
    <subcellularLocation>
        <location evidence="2">Cytoplasm</location>
        <location evidence="2">Perinuclear region</location>
    </subcellularLocation>
    <subcellularLocation>
        <location evidence="12">Cytoplasmic vesicle</location>
        <location evidence="12">Autophagosome membrane</location>
        <topology evidence="12">Peripheral membrane protein</topology>
    </subcellularLocation>
</comment>
<keyword evidence="8 16" id="KW-0175">Coiled coil</keyword>
<dbReference type="GO" id="GO:0031410">
    <property type="term" value="C:cytoplasmic vesicle"/>
    <property type="evidence" value="ECO:0007669"/>
    <property type="project" value="UniProtKB-KW"/>
</dbReference>
<evidence type="ECO:0000256" key="10">
    <source>
        <dbReference type="ARBA" id="ARBA00023212"/>
    </source>
</evidence>